<dbReference type="EMBL" id="CM026429">
    <property type="protein sequence ID" value="KAG0563736.1"/>
    <property type="molecule type" value="Genomic_DNA"/>
</dbReference>
<dbReference type="InterPro" id="IPR036390">
    <property type="entry name" value="WH_DNA-bd_sf"/>
</dbReference>
<dbReference type="InterPro" id="IPR003316">
    <property type="entry name" value="E2F_WHTH_DNA-bd_dom"/>
</dbReference>
<keyword evidence="5 9" id="KW-0238">DNA-binding</keyword>
<gene>
    <name evidence="12" type="ORF">KC19_8G055600</name>
</gene>
<feature type="compositionally biased region" description="Polar residues" evidence="10">
    <location>
        <begin position="233"/>
        <end position="242"/>
    </location>
</feature>
<dbReference type="Proteomes" id="UP000822688">
    <property type="component" value="Chromosome 8"/>
</dbReference>
<protein>
    <recommendedName>
        <fullName evidence="11">E2F/DP family winged-helix DNA-binding domain-containing protein</fullName>
    </recommendedName>
</protein>
<keyword evidence="6 9" id="KW-0804">Transcription</keyword>
<feature type="region of interest" description="Disordered" evidence="10">
    <location>
        <begin position="448"/>
        <end position="469"/>
    </location>
</feature>
<evidence type="ECO:0000256" key="4">
    <source>
        <dbReference type="ARBA" id="ARBA00023015"/>
    </source>
</evidence>
<accession>A0A8T0GVP0</accession>
<feature type="compositionally biased region" description="Polar residues" evidence="10">
    <location>
        <begin position="205"/>
        <end position="219"/>
    </location>
</feature>
<evidence type="ECO:0000256" key="1">
    <source>
        <dbReference type="ARBA" id="ARBA00004123"/>
    </source>
</evidence>
<evidence type="ECO:0000313" key="12">
    <source>
        <dbReference type="EMBL" id="KAG0563736.1"/>
    </source>
</evidence>
<dbReference type="InterPro" id="IPR015633">
    <property type="entry name" value="E2F"/>
</dbReference>
<dbReference type="Gene3D" id="1.10.10.10">
    <property type="entry name" value="Winged helix-like DNA-binding domain superfamily/Winged helix DNA-binding domain"/>
    <property type="match status" value="2"/>
</dbReference>
<sequence>MDSSPLGKQPRQSPLQSRGALANRDRMPPLTPNTRGDVNTTKGRVAQDFEQGNVACGKENRVPRSGSSIKRPTNSTALLKYELLDESAQSMSPSVDAENHLQSDADIRAHSSYNRKDKSLGLLCENFLNLYGAEEGECISLDEAASSLGVERRRIYDIVNVLESIEILVRKAKNRYTWHGSSRLSQALETMKEAALRDYGLGEYANTTSEESKPTNNCEFSDDEDEERKAFASQESEGCTSVQSQQSAAPKAKADCRREKSLGLLSQKFVQLFLVSQSQVVSLEDAARLLLGDCKDASKLKTKVRRLYDIANILSSLQLIEKTHIAENRKPAFRWLGTKDDLVGEATRMRISGTHIQNENVSSGRACNSLPVERTKRGLKRAGMDAPRVEHILTKRSALKPLQPRDPNIMTPYSKDVINKPVPLYPRASQVDSPVCGLKTLSLIPAARDTSESPPTPTVRPSTPFTSGTPLGSIGGWREWSDGAQTQVVPVTPTWSAQSCDIAGSSNAACPSGMSTPPPGGSIPVTSQSPGTDSPAMVPMNARSCRTCQFRGSLDNFYPFRPPGALFNPFFPPSPYLMHPQLAAAPFPFQPPRLVPEQFLGSDLARTHDCALHMPENGVVAAAAMEYQNETLGLMFAQYVEMWKSCYQRAAPINPPCMETAPPAPRPGTPRGPS</sequence>
<dbReference type="SUPFAM" id="SSF46785">
    <property type="entry name" value="Winged helix' DNA-binding domain"/>
    <property type="match status" value="2"/>
</dbReference>
<reference evidence="12" key="1">
    <citation type="submission" date="2020-06" db="EMBL/GenBank/DDBJ databases">
        <title>WGS assembly of Ceratodon purpureus strain R40.</title>
        <authorList>
            <person name="Carey S.B."/>
            <person name="Jenkins J."/>
            <person name="Shu S."/>
            <person name="Lovell J.T."/>
            <person name="Sreedasyam A."/>
            <person name="Maumus F."/>
            <person name="Tiley G.P."/>
            <person name="Fernandez-Pozo N."/>
            <person name="Barry K."/>
            <person name="Chen C."/>
            <person name="Wang M."/>
            <person name="Lipzen A."/>
            <person name="Daum C."/>
            <person name="Saski C.A."/>
            <person name="Payton A.C."/>
            <person name="Mcbreen J.C."/>
            <person name="Conrad R.E."/>
            <person name="Kollar L.M."/>
            <person name="Olsson S."/>
            <person name="Huttunen S."/>
            <person name="Landis J.B."/>
            <person name="Wickett N.J."/>
            <person name="Johnson M.G."/>
            <person name="Rensing S.A."/>
            <person name="Grimwood J."/>
            <person name="Schmutz J."/>
            <person name="Mcdaniel S.F."/>
        </authorList>
    </citation>
    <scope>NUCLEOTIDE SEQUENCE</scope>
    <source>
        <strain evidence="12">R40</strain>
    </source>
</reference>
<dbReference type="PANTHER" id="PTHR12081:SF7">
    <property type="entry name" value="TRANSCRIPTION FACTOR EFL-3"/>
    <property type="match status" value="1"/>
</dbReference>
<proteinExistence type="inferred from homology"/>
<keyword evidence="3" id="KW-0678">Repressor</keyword>
<evidence type="ECO:0000256" key="6">
    <source>
        <dbReference type="ARBA" id="ARBA00023163"/>
    </source>
</evidence>
<dbReference type="SMART" id="SM01372">
    <property type="entry name" value="E2F_TDP"/>
    <property type="match status" value="2"/>
</dbReference>
<feature type="domain" description="E2F/DP family winged-helix DNA-binding" evidence="11">
    <location>
        <begin position="257"/>
        <end position="337"/>
    </location>
</feature>
<keyword evidence="4 9" id="KW-0805">Transcription regulation</keyword>
<comment type="subcellular location">
    <subcellularLocation>
        <location evidence="1 9">Nucleus</location>
    </subcellularLocation>
</comment>
<keyword evidence="13" id="KW-1185">Reference proteome</keyword>
<dbReference type="FunFam" id="1.10.10.10:FF:000295">
    <property type="entry name" value="E2F transcription factor-like E2FE"/>
    <property type="match status" value="1"/>
</dbReference>
<feature type="region of interest" description="Disordered" evidence="10">
    <location>
        <begin position="205"/>
        <end position="252"/>
    </location>
</feature>
<comment type="similarity">
    <text evidence="2 9">Belongs to the E2F/DP family.</text>
</comment>
<organism evidence="12 13">
    <name type="scientific">Ceratodon purpureus</name>
    <name type="common">Fire moss</name>
    <name type="synonym">Dicranum purpureum</name>
    <dbReference type="NCBI Taxonomy" id="3225"/>
    <lineage>
        <taxon>Eukaryota</taxon>
        <taxon>Viridiplantae</taxon>
        <taxon>Streptophyta</taxon>
        <taxon>Embryophyta</taxon>
        <taxon>Bryophyta</taxon>
        <taxon>Bryophytina</taxon>
        <taxon>Bryopsida</taxon>
        <taxon>Dicranidae</taxon>
        <taxon>Pseudoditrichales</taxon>
        <taxon>Ditrichaceae</taxon>
        <taxon>Ceratodon</taxon>
    </lineage>
</organism>
<dbReference type="PANTHER" id="PTHR12081">
    <property type="entry name" value="TRANSCRIPTION FACTOR E2F"/>
    <property type="match status" value="1"/>
</dbReference>
<keyword evidence="7 9" id="KW-0539">Nucleus</keyword>
<comment type="caution">
    <text evidence="12">The sequence shown here is derived from an EMBL/GenBank/DDBJ whole genome shotgun (WGS) entry which is preliminary data.</text>
</comment>
<evidence type="ECO:0000256" key="10">
    <source>
        <dbReference type="SAM" id="MobiDB-lite"/>
    </source>
</evidence>
<evidence type="ECO:0000256" key="8">
    <source>
        <dbReference type="ARBA" id="ARBA00023306"/>
    </source>
</evidence>
<evidence type="ECO:0000256" key="7">
    <source>
        <dbReference type="ARBA" id="ARBA00023242"/>
    </source>
</evidence>
<dbReference type="Pfam" id="PF02319">
    <property type="entry name" value="WHD_E2F_TDP"/>
    <property type="match status" value="2"/>
</dbReference>
<keyword evidence="8" id="KW-0131">Cell cycle</keyword>
<dbReference type="GO" id="GO:0000978">
    <property type="term" value="F:RNA polymerase II cis-regulatory region sequence-specific DNA binding"/>
    <property type="evidence" value="ECO:0007669"/>
    <property type="project" value="InterPro"/>
</dbReference>
<feature type="region of interest" description="Disordered" evidence="10">
    <location>
        <begin position="1"/>
        <end position="45"/>
    </location>
</feature>
<evidence type="ECO:0000256" key="9">
    <source>
        <dbReference type="RuleBase" id="RU003796"/>
    </source>
</evidence>
<dbReference type="InterPro" id="IPR036388">
    <property type="entry name" value="WH-like_DNA-bd_sf"/>
</dbReference>
<feature type="compositionally biased region" description="Polar residues" evidence="10">
    <location>
        <begin position="32"/>
        <end position="42"/>
    </location>
</feature>
<dbReference type="GO" id="GO:0000981">
    <property type="term" value="F:DNA-binding transcription factor activity, RNA polymerase II-specific"/>
    <property type="evidence" value="ECO:0007669"/>
    <property type="project" value="TreeGrafter"/>
</dbReference>
<feature type="domain" description="E2F/DP family winged-helix DNA-binding" evidence="11">
    <location>
        <begin position="115"/>
        <end position="180"/>
    </location>
</feature>
<evidence type="ECO:0000259" key="11">
    <source>
        <dbReference type="SMART" id="SM01372"/>
    </source>
</evidence>
<evidence type="ECO:0000256" key="3">
    <source>
        <dbReference type="ARBA" id="ARBA00022491"/>
    </source>
</evidence>
<dbReference type="GO" id="GO:0090575">
    <property type="term" value="C:RNA polymerase II transcription regulator complex"/>
    <property type="evidence" value="ECO:0007669"/>
    <property type="project" value="TreeGrafter"/>
</dbReference>
<name>A0A8T0GVP0_CERPU</name>
<evidence type="ECO:0000313" key="13">
    <source>
        <dbReference type="Proteomes" id="UP000822688"/>
    </source>
</evidence>
<evidence type="ECO:0000256" key="2">
    <source>
        <dbReference type="ARBA" id="ARBA00010940"/>
    </source>
</evidence>
<dbReference type="AlphaFoldDB" id="A0A8T0GVP0"/>
<dbReference type="FunFam" id="1.10.10.10:FF:000073">
    <property type="entry name" value="E2F transcription factor 8"/>
    <property type="match status" value="1"/>
</dbReference>
<evidence type="ECO:0000256" key="5">
    <source>
        <dbReference type="ARBA" id="ARBA00023125"/>
    </source>
</evidence>